<accession>A0A6B0UMY9</accession>
<evidence type="ECO:0000256" key="1">
    <source>
        <dbReference type="SAM" id="SignalP"/>
    </source>
</evidence>
<reference evidence="2" key="1">
    <citation type="submission" date="2019-12" db="EMBL/GenBank/DDBJ databases">
        <title>An insight into the sialome of adult female Ixodes ricinus ticks feeding for 6 days.</title>
        <authorList>
            <person name="Perner J."/>
            <person name="Ribeiro J.M.C."/>
        </authorList>
    </citation>
    <scope>NUCLEOTIDE SEQUENCE</scope>
    <source>
        <strain evidence="2">Semi-engorged</strain>
        <tissue evidence="2">Salivary glands</tissue>
    </source>
</reference>
<sequence length="119" mass="12135">MLRAATSLAMAMAVSSVCSSAAEMGFTVACCRFLAGEAAGTEERGAGVSLAAADGESLRGREPSLDEVPSKSKLSCVVSRARNTSSMSDGPKSSVSNLGLSVESICSSSLISWYSWSGL</sequence>
<evidence type="ECO:0000313" key="2">
    <source>
        <dbReference type="EMBL" id="MXU90973.1"/>
    </source>
</evidence>
<protein>
    <submittedName>
        <fullName evidence="2">Putative secreted protein</fullName>
    </submittedName>
</protein>
<organism evidence="2">
    <name type="scientific">Ixodes ricinus</name>
    <name type="common">Common tick</name>
    <name type="synonym">Acarus ricinus</name>
    <dbReference type="NCBI Taxonomy" id="34613"/>
    <lineage>
        <taxon>Eukaryota</taxon>
        <taxon>Metazoa</taxon>
        <taxon>Ecdysozoa</taxon>
        <taxon>Arthropoda</taxon>
        <taxon>Chelicerata</taxon>
        <taxon>Arachnida</taxon>
        <taxon>Acari</taxon>
        <taxon>Parasitiformes</taxon>
        <taxon>Ixodida</taxon>
        <taxon>Ixodoidea</taxon>
        <taxon>Ixodidae</taxon>
        <taxon>Ixodinae</taxon>
        <taxon>Ixodes</taxon>
    </lineage>
</organism>
<feature type="signal peptide" evidence="1">
    <location>
        <begin position="1"/>
        <end position="16"/>
    </location>
</feature>
<name>A0A6B0UMY9_IXORI</name>
<keyword evidence="1" id="KW-0732">Signal</keyword>
<dbReference type="EMBL" id="GIFC01008890">
    <property type="protein sequence ID" value="MXU90973.1"/>
    <property type="molecule type" value="Transcribed_RNA"/>
</dbReference>
<dbReference type="AlphaFoldDB" id="A0A6B0UMY9"/>
<feature type="chain" id="PRO_5025338295" evidence="1">
    <location>
        <begin position="17"/>
        <end position="119"/>
    </location>
</feature>
<proteinExistence type="predicted"/>